<dbReference type="Proteomes" id="UP001160390">
    <property type="component" value="Unassembled WGS sequence"/>
</dbReference>
<organism evidence="1 2">
    <name type="scientific">Clonostachys chloroleuca</name>
    <dbReference type="NCBI Taxonomy" id="1926264"/>
    <lineage>
        <taxon>Eukaryota</taxon>
        <taxon>Fungi</taxon>
        <taxon>Dikarya</taxon>
        <taxon>Ascomycota</taxon>
        <taxon>Pezizomycotina</taxon>
        <taxon>Sordariomycetes</taxon>
        <taxon>Hypocreomycetidae</taxon>
        <taxon>Hypocreales</taxon>
        <taxon>Bionectriaceae</taxon>
        <taxon>Clonostachys</taxon>
    </lineage>
</organism>
<gene>
    <name evidence="1" type="ORF">CCHLO57077_00006338</name>
</gene>
<keyword evidence="2" id="KW-1185">Reference proteome</keyword>
<sequence length="63" mass="6890">MASRSDRYAASKLRGQEYSFDNMVLIGRLDHRNGIMGNLGGKSWREGAGKDMIGGGLLDALKF</sequence>
<name>A0AA35VQ18_9HYPO</name>
<accession>A0AA35VQ18</accession>
<evidence type="ECO:0000313" key="1">
    <source>
        <dbReference type="EMBL" id="CAI6101113.1"/>
    </source>
</evidence>
<reference evidence="1" key="1">
    <citation type="submission" date="2023-01" db="EMBL/GenBank/DDBJ databases">
        <authorList>
            <person name="Piombo E."/>
        </authorList>
    </citation>
    <scope>NUCLEOTIDE SEQUENCE</scope>
</reference>
<comment type="caution">
    <text evidence="1">The sequence shown here is derived from an EMBL/GenBank/DDBJ whole genome shotgun (WGS) entry which is preliminary data.</text>
</comment>
<dbReference type="EMBL" id="CABFNP030001360">
    <property type="protein sequence ID" value="CAI6101113.1"/>
    <property type="molecule type" value="Genomic_DNA"/>
</dbReference>
<dbReference type="AlphaFoldDB" id="A0AA35VQ18"/>
<proteinExistence type="predicted"/>
<evidence type="ECO:0000313" key="2">
    <source>
        <dbReference type="Proteomes" id="UP001160390"/>
    </source>
</evidence>
<protein>
    <submittedName>
        <fullName evidence="1">Uncharacterized protein</fullName>
    </submittedName>
</protein>